<keyword evidence="2" id="KW-0472">Membrane</keyword>
<dbReference type="InterPro" id="IPR016174">
    <property type="entry name" value="Di-haem_cyt_TM"/>
</dbReference>
<organism evidence="3 4">
    <name type="scientific">Candidatus Schekmanbacteria bacterium RBG_16_38_11</name>
    <dbReference type="NCBI Taxonomy" id="1817880"/>
    <lineage>
        <taxon>Bacteria</taxon>
        <taxon>Candidatus Schekmaniibacteriota</taxon>
    </lineage>
</organism>
<evidence type="ECO:0000256" key="1">
    <source>
        <dbReference type="SAM" id="MobiDB-lite"/>
    </source>
</evidence>
<dbReference type="Gene3D" id="1.20.950.20">
    <property type="entry name" value="Transmembrane di-heme cytochromes, Chain C"/>
    <property type="match status" value="1"/>
</dbReference>
<feature type="transmembrane region" description="Helical" evidence="2">
    <location>
        <begin position="153"/>
        <end position="171"/>
    </location>
</feature>
<proteinExistence type="predicted"/>
<feature type="region of interest" description="Disordered" evidence="1">
    <location>
        <begin position="1"/>
        <end position="25"/>
    </location>
</feature>
<evidence type="ECO:0000313" key="4">
    <source>
        <dbReference type="Proteomes" id="UP000178435"/>
    </source>
</evidence>
<evidence type="ECO:0000256" key="2">
    <source>
        <dbReference type="SAM" id="Phobius"/>
    </source>
</evidence>
<accession>A0A1F7RZC0</accession>
<reference evidence="3 4" key="1">
    <citation type="journal article" date="2016" name="Nat. Commun.">
        <title>Thousands of microbial genomes shed light on interconnected biogeochemical processes in an aquifer system.</title>
        <authorList>
            <person name="Anantharaman K."/>
            <person name="Brown C.T."/>
            <person name="Hug L.A."/>
            <person name="Sharon I."/>
            <person name="Castelle C.J."/>
            <person name="Probst A.J."/>
            <person name="Thomas B.C."/>
            <person name="Singh A."/>
            <person name="Wilkins M.J."/>
            <person name="Karaoz U."/>
            <person name="Brodie E.L."/>
            <person name="Williams K.H."/>
            <person name="Hubbard S.S."/>
            <person name="Banfield J.F."/>
        </authorList>
    </citation>
    <scope>NUCLEOTIDE SEQUENCE [LARGE SCALE GENOMIC DNA]</scope>
</reference>
<dbReference type="GO" id="GO:0022904">
    <property type="term" value="P:respiratory electron transport chain"/>
    <property type="evidence" value="ECO:0007669"/>
    <property type="project" value="InterPro"/>
</dbReference>
<protein>
    <recommendedName>
        <fullName evidence="5">Cytochrome b561 bacterial/Ni-hydrogenase domain-containing protein</fullName>
    </recommendedName>
</protein>
<evidence type="ECO:0000313" key="3">
    <source>
        <dbReference type="EMBL" id="OGL46811.1"/>
    </source>
</evidence>
<dbReference type="SUPFAM" id="SSF81342">
    <property type="entry name" value="Transmembrane di-heme cytochromes"/>
    <property type="match status" value="1"/>
</dbReference>
<keyword evidence="2" id="KW-1133">Transmembrane helix</keyword>
<feature type="transmembrane region" description="Helical" evidence="2">
    <location>
        <begin position="220"/>
        <end position="238"/>
    </location>
</feature>
<dbReference type="GO" id="GO:0016020">
    <property type="term" value="C:membrane"/>
    <property type="evidence" value="ECO:0007669"/>
    <property type="project" value="InterPro"/>
</dbReference>
<feature type="transmembrane region" description="Helical" evidence="2">
    <location>
        <begin position="105"/>
        <end position="123"/>
    </location>
</feature>
<sequence>MDDIEKTKKKEEEAKEQKAFSNNDTRLKEEIRQSLIKDLEKKVDDGVDGEVTEEMVDELMAQFWKAKEETLERFLKKKRREEKRALEGVEKQEETFTRFGLNFRIQHMTLFTSVLLLIFTGMPEKFHEAGISGFIINALGGIKVITILHRIGAVGLSAMFAYHCTIYTIFFRQGRRDFVELLPMPKDLFDVIQMIKYFFGLSKERPKFGRFSYIEKFDYWAVYWGCMVMIGSGVIMWFEVESINLFGKVVVDIAKEAHSDEGL</sequence>
<dbReference type="AlphaFoldDB" id="A0A1F7RZC0"/>
<feature type="compositionally biased region" description="Basic and acidic residues" evidence="1">
    <location>
        <begin position="1"/>
        <end position="18"/>
    </location>
</feature>
<comment type="caution">
    <text evidence="3">The sequence shown here is derived from an EMBL/GenBank/DDBJ whole genome shotgun (WGS) entry which is preliminary data.</text>
</comment>
<dbReference type="Proteomes" id="UP000178435">
    <property type="component" value="Unassembled WGS sequence"/>
</dbReference>
<name>A0A1F7RZC0_9BACT</name>
<feature type="non-terminal residue" evidence="3">
    <location>
        <position position="263"/>
    </location>
</feature>
<keyword evidence="2" id="KW-0812">Transmembrane</keyword>
<evidence type="ECO:0008006" key="5">
    <source>
        <dbReference type="Google" id="ProtNLM"/>
    </source>
</evidence>
<dbReference type="EMBL" id="MGDF01000032">
    <property type="protein sequence ID" value="OGL46811.1"/>
    <property type="molecule type" value="Genomic_DNA"/>
</dbReference>
<gene>
    <name evidence="3" type="ORF">A2149_05365</name>
</gene>